<organism evidence="2 3">
    <name type="scientific">Candidatus Lambdaproteobacteria bacterium RIFOXYD2_FULL_50_16</name>
    <dbReference type="NCBI Taxonomy" id="1817772"/>
    <lineage>
        <taxon>Bacteria</taxon>
        <taxon>Pseudomonadati</taxon>
        <taxon>Pseudomonadota</taxon>
        <taxon>Candidatus Lambdaproteobacteria</taxon>
    </lineage>
</organism>
<dbReference type="AlphaFoldDB" id="A0A1F6G5L5"/>
<accession>A0A1F6G5L5</accession>
<feature type="compositionally biased region" description="Basic and acidic residues" evidence="1">
    <location>
        <begin position="1"/>
        <end position="15"/>
    </location>
</feature>
<evidence type="ECO:0000313" key="3">
    <source>
        <dbReference type="Proteomes" id="UP000178449"/>
    </source>
</evidence>
<gene>
    <name evidence="2" type="ORF">A2527_01620</name>
</gene>
<evidence type="ECO:0000256" key="1">
    <source>
        <dbReference type="SAM" id="MobiDB-lite"/>
    </source>
</evidence>
<protein>
    <submittedName>
        <fullName evidence="2">Uncharacterized protein</fullName>
    </submittedName>
</protein>
<name>A0A1F6G5L5_9PROT</name>
<sequence>MADEANKAPAGEEKIPFAPAPNDELELPVESAEQTAHQGQIKLIQEIMGKETFIDPLNSEQITKAYAHYDRSSEKMMEVLLTSFKTYCRKSIREAALIRVKNEVATMLFDEAEMAKRQAVEELSKHIQTDEHLERLLAMLLFKNHFWNWLRFGLKEIFKEQRAQPGHQINQYLNRRFHRLKGEKGFHTVADLINHDLTEIVNTFKSQVMKSGLKIFDPPQQPPTT</sequence>
<reference evidence="2 3" key="1">
    <citation type="journal article" date="2016" name="Nat. Commun.">
        <title>Thousands of microbial genomes shed light on interconnected biogeochemical processes in an aquifer system.</title>
        <authorList>
            <person name="Anantharaman K."/>
            <person name="Brown C.T."/>
            <person name="Hug L.A."/>
            <person name="Sharon I."/>
            <person name="Castelle C.J."/>
            <person name="Probst A.J."/>
            <person name="Thomas B.C."/>
            <person name="Singh A."/>
            <person name="Wilkins M.J."/>
            <person name="Karaoz U."/>
            <person name="Brodie E.L."/>
            <person name="Williams K.H."/>
            <person name="Hubbard S.S."/>
            <person name="Banfield J.F."/>
        </authorList>
    </citation>
    <scope>NUCLEOTIDE SEQUENCE [LARGE SCALE GENOMIC DNA]</scope>
</reference>
<proteinExistence type="predicted"/>
<evidence type="ECO:0000313" key="2">
    <source>
        <dbReference type="EMBL" id="OGG93396.1"/>
    </source>
</evidence>
<feature type="region of interest" description="Disordered" evidence="1">
    <location>
        <begin position="1"/>
        <end position="22"/>
    </location>
</feature>
<dbReference type="EMBL" id="MFNE01000051">
    <property type="protein sequence ID" value="OGG93396.1"/>
    <property type="molecule type" value="Genomic_DNA"/>
</dbReference>
<comment type="caution">
    <text evidence="2">The sequence shown here is derived from an EMBL/GenBank/DDBJ whole genome shotgun (WGS) entry which is preliminary data.</text>
</comment>
<dbReference type="Proteomes" id="UP000178449">
    <property type="component" value="Unassembled WGS sequence"/>
</dbReference>